<name>A0A7K1L4Q7_9ACTN</name>
<evidence type="ECO:0000313" key="3">
    <source>
        <dbReference type="Proteomes" id="UP000432015"/>
    </source>
</evidence>
<dbReference type="InterPro" id="IPR024983">
    <property type="entry name" value="CHAT_dom"/>
</dbReference>
<organism evidence="2 3">
    <name type="scientific">Actinomadura litoris</name>
    <dbReference type="NCBI Taxonomy" id="2678616"/>
    <lineage>
        <taxon>Bacteria</taxon>
        <taxon>Bacillati</taxon>
        <taxon>Actinomycetota</taxon>
        <taxon>Actinomycetes</taxon>
        <taxon>Streptosporangiales</taxon>
        <taxon>Thermomonosporaceae</taxon>
        <taxon>Actinomadura</taxon>
    </lineage>
</organism>
<feature type="domain" description="CHAT" evidence="1">
    <location>
        <begin position="863"/>
        <end position="1127"/>
    </location>
</feature>
<keyword evidence="3" id="KW-1185">Reference proteome</keyword>
<gene>
    <name evidence="2" type="ORF">GNZ18_22785</name>
</gene>
<dbReference type="AlphaFoldDB" id="A0A7K1L4Q7"/>
<dbReference type="Gene3D" id="1.25.40.10">
    <property type="entry name" value="Tetratricopeptide repeat domain"/>
    <property type="match status" value="2"/>
</dbReference>
<dbReference type="RefSeq" id="WP_156218582.1">
    <property type="nucleotide sequence ID" value="NZ_WOFH01000008.1"/>
</dbReference>
<protein>
    <submittedName>
        <fullName evidence="2">CHAT domain-containing protein</fullName>
    </submittedName>
</protein>
<reference evidence="2 3" key="1">
    <citation type="submission" date="2019-11" db="EMBL/GenBank/DDBJ databases">
        <authorList>
            <person name="Cao P."/>
        </authorList>
    </citation>
    <scope>NUCLEOTIDE SEQUENCE [LARGE SCALE GENOMIC DNA]</scope>
    <source>
        <strain evidence="2 3">NEAU-AAG5</strain>
    </source>
</reference>
<dbReference type="Proteomes" id="UP000432015">
    <property type="component" value="Unassembled WGS sequence"/>
</dbReference>
<dbReference type="EMBL" id="WOFH01000008">
    <property type="protein sequence ID" value="MUN39407.1"/>
    <property type="molecule type" value="Genomic_DNA"/>
</dbReference>
<dbReference type="InterPro" id="IPR011990">
    <property type="entry name" value="TPR-like_helical_dom_sf"/>
</dbReference>
<proteinExistence type="predicted"/>
<evidence type="ECO:0000259" key="1">
    <source>
        <dbReference type="Pfam" id="PF12770"/>
    </source>
</evidence>
<dbReference type="Pfam" id="PF12770">
    <property type="entry name" value="CHAT"/>
    <property type="match status" value="1"/>
</dbReference>
<accession>A0A7K1L4Q7</accession>
<comment type="caution">
    <text evidence="2">The sequence shown here is derived from an EMBL/GenBank/DDBJ whole genome shotgun (WGS) entry which is preliminary data.</text>
</comment>
<sequence length="1128" mass="118332">MPLDDLSAKLADLLGEYSATGDEPLLLGAEADGYASALWRNVRAVDTATASSALIGSFVAASVALAVLYYERYLCRAPGSPAGEADLARAVVVAAPLAADRRRVPPPLRPLLGPESDDGAQADTARALLRSPGREPALLDAAIVLLDAAVNRGSGDVSRQAALCRALRRRHERDGSRADLGRAVAAGEKAAEGRGDSDAWTSLASAYLCRFRLCGEPEDLRRSIRLLERIPGPGAEPTALADLGAAYRLLFEHGGDPGHLDAAVHQGERALAAAGDDARPGWRSELSVALLRRHERAGSRADLDRAADLAEQVVATAAWDDPERGVYLATAAEAVLLRHRRGGDPRHLDRAVALADEALETLPEDDPRRTDVLRGLADALHRRSTAAGSLDDLDRAATAAAWALAALSGGHPARGATTARLAAVHLTRYTRTGVLADLDRAVELGEESLRAPGNAPERRSMLGEAYRLRSSVGASDADLQRAIHHGEQAVGATAKDDFALPGRLARLAAAHWTRHWSSGDPTDLDLAIALGGEAADRTPDDEADLPGRLADLAAAHLARLRATGSPADLAAAVDLAERAWLGHPPGHPDRPRAAAGLCRAYRARVEGGGASPSAARLRELAGTDDDHETASPAERVAARHTAGLLAQAAGADGLAAELLDAAAALLPSVAPREAGWPDQQHRIGEHAGLVAAGVAAHCACGDPAGAVEFAELGRGVLLAAQAGTRVGVADLRDRDPRLADRFQWVCARLGTPGFGAAERRRWWEDHDTLLRRIRALPGLARFLAAPRLDDLRAAPAGGTAVLLNAGRDRGDAVLVRDEGPPVHIPLPALREAVVADQVTALLAALSSRRSLSGVMILRRTVRDVLAWLWRTAVGPVADALGPPGPEPHRVWWLPTGALGLLPLHAAEEPGIPGALDVMVSSFVPSLRALRDARCRPPAARRETLTVVLAQTPGHADLRETDAEARLLDGPTLTGAQATAGRVLTALGDATWAHFACHAVADPVSPAAGGLLLHDRTLTLPELGDLRLPEAELAYLSACSTAGHGVRYADEVLHLASAFQLAGFRHVVASLWPLNDTAAGEAATAFYAALPATPVADAAAPVLREVTLGLRARHQRQPELWAPLVHSGP</sequence>
<evidence type="ECO:0000313" key="2">
    <source>
        <dbReference type="EMBL" id="MUN39407.1"/>
    </source>
</evidence>